<organism evidence="1 2">
    <name type="scientific">Thalassovita litoralis</name>
    <dbReference type="NCBI Taxonomy" id="1010611"/>
    <lineage>
        <taxon>Bacteria</taxon>
        <taxon>Pseudomonadati</taxon>
        <taxon>Pseudomonadota</taxon>
        <taxon>Alphaproteobacteria</taxon>
        <taxon>Rhodobacterales</taxon>
        <taxon>Roseobacteraceae</taxon>
        <taxon>Thalassovita</taxon>
    </lineage>
</organism>
<sequence>MTDIRKPVQRPDSETQDAMRRMIHAHLMDATARGSRAAGCTGMSFVMIGMTIWAGELAELDPRSLSKMLDALSVIYDPAANATQKARAEKRRRAAVDKLFAALDLEMNETQGNA</sequence>
<dbReference type="AlphaFoldDB" id="A0A521FNT0"/>
<proteinExistence type="predicted"/>
<protein>
    <submittedName>
        <fullName evidence="1">Uncharacterized protein</fullName>
    </submittedName>
</protein>
<keyword evidence="2" id="KW-1185">Reference proteome</keyword>
<evidence type="ECO:0000313" key="1">
    <source>
        <dbReference type="EMBL" id="SMO97220.1"/>
    </source>
</evidence>
<evidence type="ECO:0000313" key="2">
    <source>
        <dbReference type="Proteomes" id="UP000316030"/>
    </source>
</evidence>
<gene>
    <name evidence="1" type="ORF">SAMN06265173_13542</name>
</gene>
<reference evidence="1 2" key="1">
    <citation type="submission" date="2017-05" db="EMBL/GenBank/DDBJ databases">
        <authorList>
            <person name="Varghese N."/>
            <person name="Submissions S."/>
        </authorList>
    </citation>
    <scope>NUCLEOTIDE SEQUENCE [LARGE SCALE GENOMIC DNA]</scope>
    <source>
        <strain evidence="1 2">DSM 29506</strain>
    </source>
</reference>
<dbReference type="RefSeq" id="WP_221930571.1">
    <property type="nucleotide sequence ID" value="NZ_FXTO01000035.1"/>
</dbReference>
<dbReference type="EMBL" id="FXTO01000035">
    <property type="protein sequence ID" value="SMO97220.1"/>
    <property type="molecule type" value="Genomic_DNA"/>
</dbReference>
<accession>A0A521FNT0</accession>
<dbReference type="Proteomes" id="UP000316030">
    <property type="component" value="Unassembled WGS sequence"/>
</dbReference>
<name>A0A521FNT0_9RHOB</name>